<dbReference type="GO" id="GO:0022857">
    <property type="term" value="F:transmembrane transporter activity"/>
    <property type="evidence" value="ECO:0007669"/>
    <property type="project" value="InterPro"/>
</dbReference>
<keyword evidence="2" id="KW-0813">Transport</keyword>
<evidence type="ECO:0000313" key="9">
    <source>
        <dbReference type="EMBL" id="ENV00605.1"/>
    </source>
</evidence>
<comment type="caution">
    <text evidence="9">The sequence shown here is derived from an EMBL/GenBank/DDBJ whole genome shotgun (WGS) entry which is preliminary data.</text>
</comment>
<evidence type="ECO:0000256" key="6">
    <source>
        <dbReference type="ARBA" id="ARBA00023136"/>
    </source>
</evidence>
<evidence type="ECO:0000256" key="4">
    <source>
        <dbReference type="ARBA" id="ARBA00022692"/>
    </source>
</evidence>
<dbReference type="PROSITE" id="PS50850">
    <property type="entry name" value="MFS"/>
    <property type="match status" value="1"/>
</dbReference>
<organism evidence="9 10">
    <name type="scientific">Acinetobacter variabilis</name>
    <dbReference type="NCBI Taxonomy" id="70346"/>
    <lineage>
        <taxon>Bacteria</taxon>
        <taxon>Pseudomonadati</taxon>
        <taxon>Pseudomonadota</taxon>
        <taxon>Gammaproteobacteria</taxon>
        <taxon>Moraxellales</taxon>
        <taxon>Moraxellaceae</taxon>
        <taxon>Acinetobacter</taxon>
    </lineage>
</organism>
<evidence type="ECO:0000259" key="8">
    <source>
        <dbReference type="PROSITE" id="PS50850"/>
    </source>
</evidence>
<keyword evidence="4 7" id="KW-0812">Transmembrane</keyword>
<evidence type="ECO:0000256" key="5">
    <source>
        <dbReference type="ARBA" id="ARBA00022989"/>
    </source>
</evidence>
<dbReference type="GO" id="GO:0005886">
    <property type="term" value="C:plasma membrane"/>
    <property type="evidence" value="ECO:0007669"/>
    <property type="project" value="UniProtKB-SubCell"/>
</dbReference>
<comment type="subcellular location">
    <subcellularLocation>
        <location evidence="1">Cell membrane</location>
        <topology evidence="1">Multi-pass membrane protein</topology>
    </subcellularLocation>
</comment>
<evidence type="ECO:0000256" key="7">
    <source>
        <dbReference type="SAM" id="Phobius"/>
    </source>
</evidence>
<dbReference type="AlphaFoldDB" id="N8X0F1"/>
<keyword evidence="6 7" id="KW-0472">Membrane</keyword>
<dbReference type="Proteomes" id="UP000013070">
    <property type="component" value="Unassembled WGS sequence"/>
</dbReference>
<keyword evidence="3" id="KW-1003">Cell membrane</keyword>
<evidence type="ECO:0000313" key="10">
    <source>
        <dbReference type="Proteomes" id="UP000013070"/>
    </source>
</evidence>
<keyword evidence="5 7" id="KW-1133">Transmembrane helix</keyword>
<dbReference type="PANTHER" id="PTHR43045">
    <property type="entry name" value="SHIKIMATE TRANSPORTER"/>
    <property type="match status" value="1"/>
</dbReference>
<name>N8X0F1_9GAMM</name>
<gene>
    <name evidence="9" type="ORF">F969_00472</name>
</gene>
<evidence type="ECO:0000256" key="1">
    <source>
        <dbReference type="ARBA" id="ARBA00004651"/>
    </source>
</evidence>
<dbReference type="InterPro" id="IPR036259">
    <property type="entry name" value="MFS_trans_sf"/>
</dbReference>
<feature type="transmembrane region" description="Helical" evidence="7">
    <location>
        <begin position="20"/>
        <end position="39"/>
    </location>
</feature>
<dbReference type="HOGENOM" id="CLU_185143_1_0_6"/>
<evidence type="ECO:0000256" key="3">
    <source>
        <dbReference type="ARBA" id="ARBA00022475"/>
    </source>
</evidence>
<feature type="domain" description="Major facilitator superfamily (MFS) profile" evidence="8">
    <location>
        <begin position="8"/>
        <end position="85"/>
    </location>
</feature>
<evidence type="ECO:0000256" key="2">
    <source>
        <dbReference type="ARBA" id="ARBA00022448"/>
    </source>
</evidence>
<dbReference type="eggNOG" id="COG0477">
    <property type="taxonomic scope" value="Bacteria"/>
</dbReference>
<protein>
    <recommendedName>
        <fullName evidence="8">Major facilitator superfamily (MFS) profile domain-containing protein</fullName>
    </recommendedName>
</protein>
<reference evidence="9 10" key="1">
    <citation type="submission" date="2013-02" db="EMBL/GenBank/DDBJ databases">
        <title>The Genome Sequence of Acinetobacter sp. NIPH 899.</title>
        <authorList>
            <consortium name="The Broad Institute Genome Sequencing Platform"/>
            <consortium name="The Broad Institute Genome Sequencing Center for Infectious Disease"/>
            <person name="Cerqueira G."/>
            <person name="Feldgarden M."/>
            <person name="Courvalin P."/>
            <person name="Perichon B."/>
            <person name="Grillot-Courvalin C."/>
            <person name="Clermont D."/>
            <person name="Rocha E."/>
            <person name="Yoon E.-J."/>
            <person name="Nemec A."/>
            <person name="Walker B."/>
            <person name="Young S.K."/>
            <person name="Zeng Q."/>
            <person name="Gargeya S."/>
            <person name="Fitzgerald M."/>
            <person name="Haas B."/>
            <person name="Abouelleil A."/>
            <person name="Alvarado L."/>
            <person name="Arachchi H.M."/>
            <person name="Berlin A.M."/>
            <person name="Chapman S.B."/>
            <person name="Dewar J."/>
            <person name="Goldberg J."/>
            <person name="Griggs A."/>
            <person name="Gujja S."/>
            <person name="Hansen M."/>
            <person name="Howarth C."/>
            <person name="Imamovic A."/>
            <person name="Larimer J."/>
            <person name="McCowan C."/>
            <person name="Murphy C."/>
            <person name="Neiman D."/>
            <person name="Pearson M."/>
            <person name="Priest M."/>
            <person name="Roberts A."/>
            <person name="Saif S."/>
            <person name="Shea T."/>
            <person name="Sisk P."/>
            <person name="Sykes S."/>
            <person name="Wortman J."/>
            <person name="Nusbaum C."/>
            <person name="Birren B."/>
        </authorList>
    </citation>
    <scope>NUCLEOTIDE SEQUENCE [LARGE SCALE GENOMIC DNA]</scope>
    <source>
        <strain evidence="9 10">NIPH 899</strain>
    </source>
</reference>
<dbReference type="SUPFAM" id="SSF103473">
    <property type="entry name" value="MFS general substrate transporter"/>
    <property type="match status" value="1"/>
</dbReference>
<keyword evidence="10" id="KW-1185">Reference proteome</keyword>
<dbReference type="InterPro" id="IPR020846">
    <property type="entry name" value="MFS_dom"/>
</dbReference>
<dbReference type="EMBL" id="APPE01000027">
    <property type="protein sequence ID" value="ENV00605.1"/>
    <property type="molecule type" value="Genomic_DNA"/>
</dbReference>
<dbReference type="Gene3D" id="1.20.1250.20">
    <property type="entry name" value="MFS general substrate transporter like domains"/>
    <property type="match status" value="1"/>
</dbReference>
<dbReference type="PANTHER" id="PTHR43045:SF1">
    <property type="entry name" value="SHIKIMATE TRANSPORTER"/>
    <property type="match status" value="1"/>
</dbReference>
<accession>N8X0F1</accession>
<dbReference type="PATRIC" id="fig|1217710.3.peg.447"/>
<sequence length="85" mass="9112">MTTTLKKVVAASMVGSVAEWYEFFLYGTASALVFGELFFQQTGNAIDGILAAFALYAVGFLARPLGGLVFGHYGDKIGRKKIIAN</sequence>
<feature type="transmembrane region" description="Helical" evidence="7">
    <location>
        <begin position="45"/>
        <end position="71"/>
    </location>
</feature>
<proteinExistence type="predicted"/>